<evidence type="ECO:0000313" key="1">
    <source>
        <dbReference type="EMBL" id="KJA24439.1"/>
    </source>
</evidence>
<gene>
    <name evidence="1" type="ORF">HYPSUDRAFT_528905</name>
</gene>
<protein>
    <submittedName>
        <fullName evidence="1">Uncharacterized protein</fullName>
    </submittedName>
</protein>
<dbReference type="EMBL" id="KN817537">
    <property type="protein sequence ID" value="KJA24439.1"/>
    <property type="molecule type" value="Genomic_DNA"/>
</dbReference>
<sequence length="242" mass="27095">MLRVVAQPLGPLSPPSALRLPIVSAPSTLSGVHAHKCACLKNVNLAGTRRHPLLGRLSALQSIRRVMGDRYTMRICVYSKVSTSVCFLNLPPPSHILFRRGAPCVAAEVCGIFPRRRVRIEPEWVMRSLMKLPRPLHPDDAWEYLRRSCSTLMIGLRTLHCAVPTYFVGFPYTFRSMPCAYMLSDVKYTQPRQLGPQCFWPPKNRRAGVPHGAEPTYTYARLHGIAGALARLSLFIGPHINT</sequence>
<accession>A0A0D2P0H7</accession>
<keyword evidence="2" id="KW-1185">Reference proteome</keyword>
<proteinExistence type="predicted"/>
<name>A0A0D2P0H7_HYPSF</name>
<organism evidence="1 2">
    <name type="scientific">Hypholoma sublateritium (strain FD-334 SS-4)</name>
    <dbReference type="NCBI Taxonomy" id="945553"/>
    <lineage>
        <taxon>Eukaryota</taxon>
        <taxon>Fungi</taxon>
        <taxon>Dikarya</taxon>
        <taxon>Basidiomycota</taxon>
        <taxon>Agaricomycotina</taxon>
        <taxon>Agaricomycetes</taxon>
        <taxon>Agaricomycetidae</taxon>
        <taxon>Agaricales</taxon>
        <taxon>Agaricineae</taxon>
        <taxon>Strophariaceae</taxon>
        <taxon>Hypholoma</taxon>
    </lineage>
</organism>
<dbReference type="AlphaFoldDB" id="A0A0D2P0H7"/>
<evidence type="ECO:0000313" key="2">
    <source>
        <dbReference type="Proteomes" id="UP000054270"/>
    </source>
</evidence>
<reference evidence="2" key="1">
    <citation type="submission" date="2014-04" db="EMBL/GenBank/DDBJ databases">
        <title>Evolutionary Origins and Diversification of the Mycorrhizal Mutualists.</title>
        <authorList>
            <consortium name="DOE Joint Genome Institute"/>
            <consortium name="Mycorrhizal Genomics Consortium"/>
            <person name="Kohler A."/>
            <person name="Kuo A."/>
            <person name="Nagy L.G."/>
            <person name="Floudas D."/>
            <person name="Copeland A."/>
            <person name="Barry K.W."/>
            <person name="Cichocki N."/>
            <person name="Veneault-Fourrey C."/>
            <person name="LaButti K."/>
            <person name="Lindquist E.A."/>
            <person name="Lipzen A."/>
            <person name="Lundell T."/>
            <person name="Morin E."/>
            <person name="Murat C."/>
            <person name="Riley R."/>
            <person name="Ohm R."/>
            <person name="Sun H."/>
            <person name="Tunlid A."/>
            <person name="Henrissat B."/>
            <person name="Grigoriev I.V."/>
            <person name="Hibbett D.S."/>
            <person name="Martin F."/>
        </authorList>
    </citation>
    <scope>NUCLEOTIDE SEQUENCE [LARGE SCALE GENOMIC DNA]</scope>
    <source>
        <strain evidence="2">FD-334 SS-4</strain>
    </source>
</reference>
<dbReference type="Proteomes" id="UP000054270">
    <property type="component" value="Unassembled WGS sequence"/>
</dbReference>